<organism evidence="1 2">
    <name type="scientific">Aeromonas molluscorum 848</name>
    <dbReference type="NCBI Taxonomy" id="1268236"/>
    <lineage>
        <taxon>Bacteria</taxon>
        <taxon>Pseudomonadati</taxon>
        <taxon>Pseudomonadota</taxon>
        <taxon>Gammaproteobacteria</taxon>
        <taxon>Aeromonadales</taxon>
        <taxon>Aeromonadaceae</taxon>
        <taxon>Aeromonas</taxon>
    </lineage>
</organism>
<keyword evidence="2" id="KW-1185">Reference proteome</keyword>
<evidence type="ECO:0000313" key="2">
    <source>
        <dbReference type="Proteomes" id="UP000013526"/>
    </source>
</evidence>
<dbReference type="EMBL" id="AQGQ01000238">
    <property type="protein sequence ID" value="EOD53370.1"/>
    <property type="molecule type" value="Genomic_DNA"/>
</dbReference>
<dbReference type="Proteomes" id="UP000013526">
    <property type="component" value="Unassembled WGS sequence"/>
</dbReference>
<evidence type="ECO:0000313" key="1">
    <source>
        <dbReference type="EMBL" id="EOD53370.1"/>
    </source>
</evidence>
<comment type="caution">
    <text evidence="1">The sequence shown here is derived from an EMBL/GenBank/DDBJ whole genome shotgun (WGS) entry which is preliminary data.</text>
</comment>
<protein>
    <submittedName>
        <fullName evidence="1">Uncharacterized protein</fullName>
    </submittedName>
</protein>
<reference evidence="1 2" key="1">
    <citation type="journal article" date="2013" name="Genome Announc.">
        <title>Draft Genome Sequence of Aeromonas molluscorum Strain 848TT, Isolated from Bivalve Molluscs.</title>
        <authorList>
            <person name="Spataro N."/>
            <person name="Farfan M."/>
            <person name="Albarral V."/>
            <person name="Sanglas A."/>
            <person name="Loren J.G."/>
            <person name="Fuste M.C."/>
            <person name="Bosch E."/>
        </authorList>
    </citation>
    <scope>NUCLEOTIDE SEQUENCE [LARGE SCALE GENOMIC DNA]</scope>
    <source>
        <strain evidence="1 2">848</strain>
    </source>
</reference>
<sequence>MRGFACQFLQARLPPLSSSPQFAAFTREIATIAAMTLSPEVDCRLAIIRGLIEAWEEAVDKNLNRFNQLAGNRCFE</sequence>
<gene>
    <name evidence="1" type="ORF">G113_20012</name>
</gene>
<name>R1GNU6_9GAMM</name>
<dbReference type="AlphaFoldDB" id="R1GNU6"/>
<accession>R1GNU6</accession>
<proteinExistence type="predicted"/>